<evidence type="ECO:0000313" key="3">
    <source>
        <dbReference type="Proteomes" id="UP000004978"/>
    </source>
</evidence>
<accession>F9UJY0</accession>
<dbReference type="RefSeq" id="WP_006608597.1">
    <property type="nucleotide sequence ID" value="NZ_AFXA01000009.1"/>
</dbReference>
<feature type="transmembrane region" description="Helical" evidence="1">
    <location>
        <begin position="169"/>
        <end position="192"/>
    </location>
</feature>
<dbReference type="AlphaFoldDB" id="F9UJY0"/>
<reference evidence="2 3" key="1">
    <citation type="journal article" date="2013" name="Genome Announc.">
        <title>Genome Sequence of Mycoplasma columbinum Strain SF7.</title>
        <authorList>
            <person name="Guo Z."/>
            <person name="Xu X."/>
            <person name="Zheng Q."/>
            <person name="Li T."/>
            <person name="Kuang S."/>
            <person name="Zhang Z."/>
            <person name="Chen Y."/>
            <person name="Lu X."/>
            <person name="Zhou R."/>
            <person name="Bi D."/>
            <person name="Jin H."/>
        </authorList>
    </citation>
    <scope>NUCLEOTIDE SEQUENCE [LARGE SCALE GENOMIC DNA]</scope>
    <source>
        <strain evidence="2 3">SF7</strain>
    </source>
</reference>
<sequence>MLFSESSNFKFNKLRKRLIRSLLVFLIFSFFSFLIFIITYQILKNKENPGIASVSFLNFFTSYWSLTTNFWYILFTYPDFFSYYFTSYDAQSIGLLIGNIIAFMIGLTFILTFTVGSITLTIIYIINIKKSYDKSNTKLIIVYLVLTLLSVFFGIFLFINQAAPNANNYVPGLLAFFMNLFILIIYVAKILIIKFVEKKHEINQSSIIEQTMTQMI</sequence>
<dbReference type="STRING" id="1037410.MCSF7_00934"/>
<protein>
    <recommendedName>
        <fullName evidence="4">Transmembrane protein</fullName>
    </recommendedName>
</protein>
<keyword evidence="1" id="KW-0472">Membrane</keyword>
<keyword evidence="1" id="KW-1133">Transmembrane helix</keyword>
<dbReference type="Proteomes" id="UP000004978">
    <property type="component" value="Unassembled WGS sequence"/>
</dbReference>
<evidence type="ECO:0000256" key="1">
    <source>
        <dbReference type="SAM" id="Phobius"/>
    </source>
</evidence>
<keyword evidence="3" id="KW-1185">Reference proteome</keyword>
<proteinExistence type="predicted"/>
<evidence type="ECO:0008006" key="4">
    <source>
        <dbReference type="Google" id="ProtNLM"/>
    </source>
</evidence>
<dbReference type="EMBL" id="AFXA01000009">
    <property type="protein sequence ID" value="EGV00326.1"/>
    <property type="molecule type" value="Genomic_DNA"/>
</dbReference>
<feature type="transmembrane region" description="Helical" evidence="1">
    <location>
        <begin position="140"/>
        <end position="163"/>
    </location>
</feature>
<comment type="caution">
    <text evidence="2">The sequence shown here is derived from an EMBL/GenBank/DDBJ whole genome shotgun (WGS) entry which is preliminary data.</text>
</comment>
<feature type="transmembrane region" description="Helical" evidence="1">
    <location>
        <begin position="55"/>
        <end position="75"/>
    </location>
</feature>
<organism evidence="2 3">
    <name type="scientific">Mycoplasmopsis columbina SF7</name>
    <dbReference type="NCBI Taxonomy" id="1037410"/>
    <lineage>
        <taxon>Bacteria</taxon>
        <taxon>Bacillati</taxon>
        <taxon>Mycoplasmatota</taxon>
        <taxon>Mycoplasmoidales</taxon>
        <taxon>Metamycoplasmataceae</taxon>
        <taxon>Mycoplasmopsis</taxon>
    </lineage>
</organism>
<name>F9UJY0_9BACT</name>
<keyword evidence="1" id="KW-0812">Transmembrane</keyword>
<feature type="transmembrane region" description="Helical" evidence="1">
    <location>
        <begin position="95"/>
        <end position="128"/>
    </location>
</feature>
<evidence type="ECO:0000313" key="2">
    <source>
        <dbReference type="EMBL" id="EGV00326.1"/>
    </source>
</evidence>
<gene>
    <name evidence="2" type="ORF">MCSF7_00934</name>
</gene>
<feature type="transmembrane region" description="Helical" evidence="1">
    <location>
        <begin position="20"/>
        <end position="43"/>
    </location>
</feature>